<feature type="transmembrane region" description="Helical" evidence="1">
    <location>
        <begin position="71"/>
        <end position="89"/>
    </location>
</feature>
<feature type="transmembrane region" description="Helical" evidence="1">
    <location>
        <begin position="278"/>
        <end position="303"/>
    </location>
</feature>
<dbReference type="PANTHER" id="PTHR23028">
    <property type="entry name" value="ACETYLTRANSFERASE"/>
    <property type="match status" value="1"/>
</dbReference>
<feature type="transmembrane region" description="Helical" evidence="1">
    <location>
        <begin position="149"/>
        <end position="167"/>
    </location>
</feature>
<keyword evidence="1" id="KW-0812">Transmembrane</keyword>
<name>A0AAU8LPG6_PSESX</name>
<feature type="domain" description="Acyltransferase 3" evidence="2">
    <location>
        <begin position="5"/>
        <end position="329"/>
    </location>
</feature>
<dbReference type="GO" id="GO:0016747">
    <property type="term" value="F:acyltransferase activity, transferring groups other than amino-acyl groups"/>
    <property type="evidence" value="ECO:0007669"/>
    <property type="project" value="InterPro"/>
</dbReference>
<dbReference type="InterPro" id="IPR002656">
    <property type="entry name" value="Acyl_transf_3_dom"/>
</dbReference>
<feature type="transmembrane region" description="Helical" evidence="1">
    <location>
        <begin position="226"/>
        <end position="243"/>
    </location>
</feature>
<dbReference type="Pfam" id="PF01757">
    <property type="entry name" value="Acyl_transf_3"/>
    <property type="match status" value="1"/>
</dbReference>
<evidence type="ECO:0000256" key="1">
    <source>
        <dbReference type="SAM" id="Phobius"/>
    </source>
</evidence>
<feature type="transmembrane region" description="Helical" evidence="1">
    <location>
        <begin position="315"/>
        <end position="334"/>
    </location>
</feature>
<keyword evidence="3" id="KW-0012">Acyltransferase</keyword>
<keyword evidence="1" id="KW-0472">Membrane</keyword>
<dbReference type="EMBL" id="CP159362">
    <property type="protein sequence ID" value="XCN70216.1"/>
    <property type="molecule type" value="Genomic_DNA"/>
</dbReference>
<proteinExistence type="predicted"/>
<dbReference type="InterPro" id="IPR050879">
    <property type="entry name" value="Acyltransferase_3"/>
</dbReference>
<accession>A0AAU8LPG6</accession>
<dbReference type="AlphaFoldDB" id="A0AAU8LPG6"/>
<evidence type="ECO:0000313" key="3">
    <source>
        <dbReference type="EMBL" id="XCN70216.1"/>
    </source>
</evidence>
<protein>
    <submittedName>
        <fullName evidence="3">Acyltransferase</fullName>
        <ecNumber evidence="3">2.3.-.-</ecNumber>
    </submittedName>
</protein>
<feature type="transmembrane region" description="Helical" evidence="1">
    <location>
        <begin position="7"/>
        <end position="27"/>
    </location>
</feature>
<dbReference type="RefSeq" id="WP_024696056.1">
    <property type="nucleotide sequence ID" value="NZ_CP159362.1"/>
</dbReference>
<evidence type="ECO:0000259" key="2">
    <source>
        <dbReference type="Pfam" id="PF01757"/>
    </source>
</evidence>
<dbReference type="EC" id="2.3.-.-" evidence="3"/>
<reference evidence="3" key="1">
    <citation type="journal article" date="2014" name="Genome Announc.">
        <title>Draft Genome Sequences of a Phylogenetically Diverse Suite of Pseudomonas syringae Strains from Multiple Source Populations.</title>
        <authorList>
            <person name="Baltrus D.A."/>
            <person name="Yourstone S."/>
            <person name="Lind A."/>
            <person name="Guilbaud C."/>
            <person name="Sands D.C."/>
            <person name="Jones C.D."/>
            <person name="Morris C.E."/>
            <person name="Dangl J.L."/>
        </authorList>
    </citation>
    <scope>NUCLEOTIDE SEQUENCE</scope>
    <source>
        <strain evidence="3">CC1417</strain>
    </source>
</reference>
<feature type="transmembrane region" description="Helical" evidence="1">
    <location>
        <begin position="187"/>
        <end position="214"/>
    </location>
</feature>
<keyword evidence="1" id="KW-1133">Transmembrane helix</keyword>
<reference evidence="3" key="2">
    <citation type="submission" date="2024-07" db="EMBL/GenBank/DDBJ databases">
        <title>A complete genome sequence for Pseudomonas syringae CC1417.</title>
        <authorList>
            <person name="Baltrus D.A."/>
        </authorList>
    </citation>
    <scope>NUCLEOTIDE SEQUENCE</scope>
    <source>
        <strain evidence="3">CC1417</strain>
    </source>
</reference>
<feature type="transmembrane region" description="Helical" evidence="1">
    <location>
        <begin position="249"/>
        <end position="266"/>
    </location>
</feature>
<keyword evidence="3" id="KW-0808">Transferase</keyword>
<sequence>MRMVSLQYLRGLAALLVVVGHGVFLFWGTDWNAHMPAPLGVDIFFIVSGFIMTLITYQSPEGSISFMVRRFFRVWPALCVVWLISYLFVYPERALDQMACILYFCLQDYSLPAPSFGYSALGPPWTLTYEIMFYLIFTLSMSLSYRYRSCVCALVFLVSSVGFQLYYNGHFDFSSQSSPDIVVEHVWQVWIKLMSNTITFEFVAGMMLAELMLANRLPDLAPPGRMLVRLILLLATLSVFIVGEQPLGISGGFWLALIIVSSAVILGDRSEAEGNTTLVFLGDISYSLYLVHYSLMVFLIQFVPGNELSIEKAGVFILSITASIVLAFFMFEWVEKPSINMGRKVARMLSVRQKFPPR</sequence>
<gene>
    <name evidence="3" type="ORF">N011_14200</name>
</gene>
<feature type="transmembrane region" description="Helical" evidence="1">
    <location>
        <begin position="116"/>
        <end position="137"/>
    </location>
</feature>
<organism evidence="3">
    <name type="scientific">Pseudomonas syringae CC1417</name>
    <dbReference type="NCBI Taxonomy" id="1357272"/>
    <lineage>
        <taxon>Bacteria</taxon>
        <taxon>Pseudomonadati</taxon>
        <taxon>Pseudomonadota</taxon>
        <taxon>Gammaproteobacteria</taxon>
        <taxon>Pseudomonadales</taxon>
        <taxon>Pseudomonadaceae</taxon>
        <taxon>Pseudomonas</taxon>
        <taxon>Pseudomonas syringae</taxon>
    </lineage>
</organism>
<feature type="transmembrane region" description="Helical" evidence="1">
    <location>
        <begin position="39"/>
        <end position="59"/>
    </location>
</feature>